<sequence length="297" mass="33351">MADTKEVELAKRGVDAFVDRANELHHQGRHADALKQLEVGLLICEKKLGPKHSSTVKVLFILSSMREVDGTLRKPADVNLHFRFFDITMSESEYRNNIDISRILRRRAFVDELGVSADVEFDNLDAKSRHSLGFYGDAPVSYARWHIDGNAAVVDRLCTLRAYRYRGVARRCMENIAQDISHCASRMQLSLEGLVVLVPDTNDILQRKLIQASFIPLDGRLTGHLSCIRMCLPAQSKNGVSEVGIPGCENCGCKLIHYDDRWTRVGWEYGAVPPTNPTSLKTGLPPTEGHPRKTKRN</sequence>
<feature type="region of interest" description="Disordered" evidence="1">
    <location>
        <begin position="276"/>
        <end position="297"/>
    </location>
</feature>
<dbReference type="SUPFAM" id="SSF55729">
    <property type="entry name" value="Acyl-CoA N-acyltransferases (Nat)"/>
    <property type="match status" value="1"/>
</dbReference>
<keyword evidence="3" id="KW-1185">Reference proteome</keyword>
<dbReference type="EMBL" id="GL833143">
    <property type="protein sequence ID" value="EGB05232.1"/>
    <property type="molecule type" value="Genomic_DNA"/>
</dbReference>
<evidence type="ECO:0000256" key="1">
    <source>
        <dbReference type="SAM" id="MobiDB-lite"/>
    </source>
</evidence>
<dbReference type="InterPro" id="IPR016181">
    <property type="entry name" value="Acyl_CoA_acyltransferase"/>
</dbReference>
<dbReference type="Proteomes" id="UP000002729">
    <property type="component" value="Unassembled WGS sequence"/>
</dbReference>
<protein>
    <recommendedName>
        <fullName evidence="4">N-acetyltransferase domain-containing protein</fullName>
    </recommendedName>
</protein>
<dbReference type="AlphaFoldDB" id="F0YI42"/>
<evidence type="ECO:0008006" key="4">
    <source>
        <dbReference type="Google" id="ProtNLM"/>
    </source>
</evidence>
<organism evidence="3">
    <name type="scientific">Aureococcus anophagefferens</name>
    <name type="common">Harmful bloom alga</name>
    <dbReference type="NCBI Taxonomy" id="44056"/>
    <lineage>
        <taxon>Eukaryota</taxon>
        <taxon>Sar</taxon>
        <taxon>Stramenopiles</taxon>
        <taxon>Ochrophyta</taxon>
        <taxon>Pelagophyceae</taxon>
        <taxon>Pelagomonadales</taxon>
        <taxon>Pelagomonadaceae</taxon>
        <taxon>Aureococcus</taxon>
    </lineage>
</organism>
<dbReference type="GeneID" id="20228641"/>
<dbReference type="InParanoid" id="F0YI42"/>
<dbReference type="Gene3D" id="3.40.630.30">
    <property type="match status" value="1"/>
</dbReference>
<dbReference type="RefSeq" id="XP_009040133.1">
    <property type="nucleotide sequence ID" value="XM_009041885.1"/>
</dbReference>
<proteinExistence type="predicted"/>
<accession>F0YI42</accession>
<reference evidence="2 3" key="1">
    <citation type="journal article" date="2011" name="Proc. Natl. Acad. Sci. U.S.A.">
        <title>Niche of harmful alga Aureococcus anophagefferens revealed through ecogenomics.</title>
        <authorList>
            <person name="Gobler C.J."/>
            <person name="Berry D.L."/>
            <person name="Dyhrman S.T."/>
            <person name="Wilhelm S.W."/>
            <person name="Salamov A."/>
            <person name="Lobanov A.V."/>
            <person name="Zhang Y."/>
            <person name="Collier J.L."/>
            <person name="Wurch L.L."/>
            <person name="Kustka A.B."/>
            <person name="Dill B.D."/>
            <person name="Shah M."/>
            <person name="VerBerkmoes N.C."/>
            <person name="Kuo A."/>
            <person name="Terry A."/>
            <person name="Pangilinan J."/>
            <person name="Lindquist E.A."/>
            <person name="Lucas S."/>
            <person name="Paulsen I.T."/>
            <person name="Hattenrath-Lehmann T.K."/>
            <person name="Talmage S.C."/>
            <person name="Walker E.A."/>
            <person name="Koch F."/>
            <person name="Burson A.M."/>
            <person name="Marcoval M.A."/>
            <person name="Tang Y.Z."/>
            <person name="Lecleir G.R."/>
            <person name="Coyne K.J."/>
            <person name="Berg G.M."/>
            <person name="Bertrand E.M."/>
            <person name="Saito M.A."/>
            <person name="Gladyshev V.N."/>
            <person name="Grigoriev I.V."/>
        </authorList>
    </citation>
    <scope>NUCLEOTIDE SEQUENCE [LARGE SCALE GENOMIC DNA]</scope>
    <source>
        <strain evidence="3">CCMP 1984</strain>
    </source>
</reference>
<dbReference type="OrthoDB" id="197056at2759"/>
<dbReference type="KEGG" id="aaf:AURANDRAFT_72289"/>
<name>F0YI42_AURAN</name>
<evidence type="ECO:0000313" key="3">
    <source>
        <dbReference type="Proteomes" id="UP000002729"/>
    </source>
</evidence>
<evidence type="ECO:0000313" key="2">
    <source>
        <dbReference type="EMBL" id="EGB05232.1"/>
    </source>
</evidence>
<gene>
    <name evidence="2" type="ORF">AURANDRAFT_72289</name>
</gene>